<evidence type="ECO:0000313" key="2">
    <source>
        <dbReference type="EMBL" id="KYF59930.1"/>
    </source>
</evidence>
<reference evidence="2 3" key="1">
    <citation type="submission" date="2014-02" db="EMBL/GenBank/DDBJ databases">
        <title>The small core and large imbalanced accessory genome model reveals a collaborative survival strategy of Sorangium cellulosum strains in nature.</title>
        <authorList>
            <person name="Han K."/>
            <person name="Peng R."/>
            <person name="Blom J."/>
            <person name="Li Y.-Z."/>
        </authorList>
    </citation>
    <scope>NUCLEOTIDE SEQUENCE [LARGE SCALE GENOMIC DNA]</scope>
    <source>
        <strain evidence="2 3">So0157-18</strain>
    </source>
</reference>
<sequence>MKITSTLSLLSLLGSTLLMVPGCMAESVDSASDADVETDEEVGTAADAITNGWTADTSDGWAPVACDSGNAMSAFHCSGSDCDNIRGYCSSLGTYNTSTYWTSYFSEENTNNRRCNYGDFVTGLACTGSYCDNVSLQCSHLSGKTWGSCYWSGFISEENGGSIYFPPGYYIAGAKCSGDHCDNMAFYYCQAI</sequence>
<dbReference type="EMBL" id="JELX01001130">
    <property type="protein sequence ID" value="KYF59930.1"/>
    <property type="molecule type" value="Genomic_DNA"/>
</dbReference>
<feature type="signal peptide" evidence="1">
    <location>
        <begin position="1"/>
        <end position="25"/>
    </location>
</feature>
<evidence type="ECO:0008006" key="4">
    <source>
        <dbReference type="Google" id="ProtNLM"/>
    </source>
</evidence>
<comment type="caution">
    <text evidence="2">The sequence shown here is derived from an EMBL/GenBank/DDBJ whole genome shotgun (WGS) entry which is preliminary data.</text>
</comment>
<gene>
    <name evidence="2" type="ORF">BE04_18425</name>
</gene>
<dbReference type="Proteomes" id="UP000075604">
    <property type="component" value="Unassembled WGS sequence"/>
</dbReference>
<name>A0A150PW92_SORCE</name>
<proteinExistence type="predicted"/>
<organism evidence="2 3">
    <name type="scientific">Sorangium cellulosum</name>
    <name type="common">Polyangium cellulosum</name>
    <dbReference type="NCBI Taxonomy" id="56"/>
    <lineage>
        <taxon>Bacteria</taxon>
        <taxon>Pseudomonadati</taxon>
        <taxon>Myxococcota</taxon>
        <taxon>Polyangia</taxon>
        <taxon>Polyangiales</taxon>
        <taxon>Polyangiaceae</taxon>
        <taxon>Sorangium</taxon>
    </lineage>
</organism>
<keyword evidence="1" id="KW-0732">Signal</keyword>
<dbReference type="AlphaFoldDB" id="A0A150PW92"/>
<evidence type="ECO:0000313" key="3">
    <source>
        <dbReference type="Proteomes" id="UP000075604"/>
    </source>
</evidence>
<accession>A0A150PW92</accession>
<evidence type="ECO:0000256" key="1">
    <source>
        <dbReference type="SAM" id="SignalP"/>
    </source>
</evidence>
<feature type="chain" id="PRO_5007566308" description="Secreted protein" evidence="1">
    <location>
        <begin position="26"/>
        <end position="192"/>
    </location>
</feature>
<protein>
    <recommendedName>
        <fullName evidence="4">Secreted protein</fullName>
    </recommendedName>
</protein>